<protein>
    <submittedName>
        <fullName evidence="1">Uncharacterized protein</fullName>
    </submittedName>
</protein>
<sequence>MDGLEDFRNFQNDVTDLRSFRSRKRRKKKNYRVCFNPLQNLSDDEFKLPIYSFCIGDTGDGMHTFGVDSC</sequence>
<evidence type="ECO:0000313" key="1">
    <source>
        <dbReference type="EMBL" id="CAH2090919.1"/>
    </source>
</evidence>
<evidence type="ECO:0000313" key="2">
    <source>
        <dbReference type="Proteomes" id="UP001153954"/>
    </source>
</evidence>
<dbReference type="AlphaFoldDB" id="A0AAU9TTI1"/>
<dbReference type="EMBL" id="CAKOGL010000010">
    <property type="protein sequence ID" value="CAH2090919.1"/>
    <property type="molecule type" value="Genomic_DNA"/>
</dbReference>
<comment type="caution">
    <text evidence="1">The sequence shown here is derived from an EMBL/GenBank/DDBJ whole genome shotgun (WGS) entry which is preliminary data.</text>
</comment>
<name>A0AAU9TTI1_EUPED</name>
<gene>
    <name evidence="1" type="ORF">EEDITHA_LOCUS6830</name>
</gene>
<proteinExistence type="predicted"/>
<accession>A0AAU9TTI1</accession>
<organism evidence="1 2">
    <name type="scientific">Euphydryas editha</name>
    <name type="common">Edith's checkerspot</name>
    <dbReference type="NCBI Taxonomy" id="104508"/>
    <lineage>
        <taxon>Eukaryota</taxon>
        <taxon>Metazoa</taxon>
        <taxon>Ecdysozoa</taxon>
        <taxon>Arthropoda</taxon>
        <taxon>Hexapoda</taxon>
        <taxon>Insecta</taxon>
        <taxon>Pterygota</taxon>
        <taxon>Neoptera</taxon>
        <taxon>Endopterygota</taxon>
        <taxon>Lepidoptera</taxon>
        <taxon>Glossata</taxon>
        <taxon>Ditrysia</taxon>
        <taxon>Papilionoidea</taxon>
        <taxon>Nymphalidae</taxon>
        <taxon>Nymphalinae</taxon>
        <taxon>Euphydryas</taxon>
    </lineage>
</organism>
<reference evidence="1" key="1">
    <citation type="submission" date="2022-03" db="EMBL/GenBank/DDBJ databases">
        <authorList>
            <person name="Tunstrom K."/>
        </authorList>
    </citation>
    <scope>NUCLEOTIDE SEQUENCE</scope>
</reference>
<keyword evidence="2" id="KW-1185">Reference proteome</keyword>
<dbReference type="Proteomes" id="UP001153954">
    <property type="component" value="Unassembled WGS sequence"/>
</dbReference>